<dbReference type="OrthoDB" id="3194584at2759"/>
<feature type="compositionally biased region" description="Acidic residues" evidence="1">
    <location>
        <begin position="319"/>
        <end position="345"/>
    </location>
</feature>
<evidence type="ECO:0000313" key="2">
    <source>
        <dbReference type="EMBL" id="KAF7339773.1"/>
    </source>
</evidence>
<dbReference type="EMBL" id="JACAZI010000019">
    <property type="protein sequence ID" value="KAF7339773.1"/>
    <property type="molecule type" value="Genomic_DNA"/>
</dbReference>
<evidence type="ECO:0000256" key="1">
    <source>
        <dbReference type="SAM" id="MobiDB-lite"/>
    </source>
</evidence>
<feature type="region of interest" description="Disordered" evidence="1">
    <location>
        <begin position="281"/>
        <end position="359"/>
    </location>
</feature>
<sequence>MNGYPTNSIEALNALNNGFASSSSSTSNGAEHFPPPNSAGFPMRQPSQSSQPPPMHPMAAQQNWMQQNHYPHPPAVQHSQYPAPWPSQMPPQGFHNGMPLPFIPQQVIHDAFALSHPVEPADEPVLVKALVESRSRGETYKEALNRLHGIADAFSTQKNGKEAIYRDIQDRIFSVFFVGDVRILSWPVQVKASKSATRPVESPPTEIIPHNRGGHKFTPADRAYFIKFIQWRLKGDPTLIRGELCELLAEKAPHHTAQSWASYWQSHHDLPDKILASIREGEEHDEAEDSEEEEPRPKKKKVAVQRKPKYKELSSSESELTESESEEQEEVKAEEEDDANDDDIEIPPFDESAMGPKGGPFTKGDLGVVVRHVASFTAAEFSDLSMQDKWGEIARRYPQRTFKSWGEYYRRNQKTIDKMAKKTRKINEAEREAQPAPPLPPCTTTYPAANMDAIAKQWDTWTAES</sequence>
<dbReference type="Proteomes" id="UP000620124">
    <property type="component" value="Unassembled WGS sequence"/>
</dbReference>
<reference evidence="2" key="1">
    <citation type="submission" date="2020-05" db="EMBL/GenBank/DDBJ databases">
        <title>Mycena genomes resolve the evolution of fungal bioluminescence.</title>
        <authorList>
            <person name="Tsai I.J."/>
        </authorList>
    </citation>
    <scope>NUCLEOTIDE SEQUENCE</scope>
    <source>
        <strain evidence="2">CCC161011</strain>
    </source>
</reference>
<protein>
    <submittedName>
        <fullName evidence="2">Uncharacterized protein</fullName>
    </submittedName>
</protein>
<comment type="caution">
    <text evidence="2">The sequence shown here is derived from an EMBL/GenBank/DDBJ whole genome shotgun (WGS) entry which is preliminary data.</text>
</comment>
<gene>
    <name evidence="2" type="ORF">MVEN_01893600</name>
</gene>
<organism evidence="2 3">
    <name type="scientific">Mycena venus</name>
    <dbReference type="NCBI Taxonomy" id="2733690"/>
    <lineage>
        <taxon>Eukaryota</taxon>
        <taxon>Fungi</taxon>
        <taxon>Dikarya</taxon>
        <taxon>Basidiomycota</taxon>
        <taxon>Agaricomycotina</taxon>
        <taxon>Agaricomycetes</taxon>
        <taxon>Agaricomycetidae</taxon>
        <taxon>Agaricales</taxon>
        <taxon>Marasmiineae</taxon>
        <taxon>Mycenaceae</taxon>
        <taxon>Mycena</taxon>
    </lineage>
</organism>
<name>A0A8H6XER5_9AGAR</name>
<keyword evidence="3" id="KW-1185">Reference proteome</keyword>
<feature type="compositionally biased region" description="Acidic residues" evidence="1">
    <location>
        <begin position="283"/>
        <end position="294"/>
    </location>
</feature>
<accession>A0A8H6XER5</accession>
<feature type="region of interest" description="Disordered" evidence="1">
    <location>
        <begin position="426"/>
        <end position="445"/>
    </location>
</feature>
<feature type="region of interest" description="Disordered" evidence="1">
    <location>
        <begin position="18"/>
        <end position="58"/>
    </location>
</feature>
<proteinExistence type="predicted"/>
<dbReference type="AlphaFoldDB" id="A0A8H6XER5"/>
<feature type="compositionally biased region" description="Basic residues" evidence="1">
    <location>
        <begin position="297"/>
        <end position="309"/>
    </location>
</feature>
<feature type="compositionally biased region" description="Low complexity" evidence="1">
    <location>
        <begin position="18"/>
        <end position="30"/>
    </location>
</feature>
<evidence type="ECO:0000313" key="3">
    <source>
        <dbReference type="Proteomes" id="UP000620124"/>
    </source>
</evidence>